<dbReference type="Proteomes" id="UP000492820">
    <property type="component" value="Unassembled WGS sequence"/>
</dbReference>
<evidence type="ECO:0000256" key="1">
    <source>
        <dbReference type="SAM" id="MobiDB-lite"/>
    </source>
</evidence>
<feature type="compositionally biased region" description="Pro residues" evidence="1">
    <location>
        <begin position="1"/>
        <end position="19"/>
    </location>
</feature>
<proteinExistence type="predicted"/>
<evidence type="ECO:0000313" key="2">
    <source>
        <dbReference type="EMBL" id="CDI70186.1"/>
    </source>
</evidence>
<evidence type="ECO:0000313" key="3">
    <source>
        <dbReference type="Proteomes" id="UP000492820"/>
    </source>
</evidence>
<name>U6FTD1_ECHGR</name>
<dbReference type="AlphaFoldDB" id="U6FTD1"/>
<sequence length="129" mass="14736">PPSIYPPIHPPVPSTPPHPQSHRFHLFTLPSIQRPVIRSFIHGTSLRVCNFPFYSLQGCVLITDPQYFSRISLFIKNPLRWTETLLITFAVVTGDHNNYQQLQSEEGSSLYSFLFGQRVVPPGHRQPSN</sequence>
<organism evidence="2">
    <name type="scientific">Echinococcus granulosus</name>
    <name type="common">Hydatid tapeworm</name>
    <dbReference type="NCBI Taxonomy" id="6210"/>
    <lineage>
        <taxon>Eukaryota</taxon>
        <taxon>Metazoa</taxon>
        <taxon>Spiralia</taxon>
        <taxon>Lophotrochozoa</taxon>
        <taxon>Platyhelminthes</taxon>
        <taxon>Cestoda</taxon>
        <taxon>Eucestoda</taxon>
        <taxon>Cyclophyllidea</taxon>
        <taxon>Taeniidae</taxon>
        <taxon>Echinococcus</taxon>
        <taxon>Echinococcus granulosus group</taxon>
    </lineage>
</organism>
<reference evidence="2 3" key="1">
    <citation type="journal article" date="2013" name="Nature">
        <title>The genomes of four tapeworm species reveal adaptations to parasitism.</title>
        <authorList>
            <person name="Tsai I.J."/>
            <person name="Zarowiecki M."/>
            <person name="Holroyd N."/>
            <person name="Garciarrubio A."/>
            <person name="Sanchez-Flores A."/>
            <person name="Brooks K.L."/>
            <person name="Tracey A."/>
            <person name="Bobes R.J."/>
            <person name="Fragoso G."/>
            <person name="Sciutto E."/>
            <person name="Aslett M."/>
            <person name="Beasley H."/>
            <person name="Bennett H.M."/>
            <person name="Cai J."/>
            <person name="Camicia F."/>
            <person name="Clark R."/>
            <person name="Cucher M."/>
            <person name="De Silva N."/>
            <person name="Day T.A."/>
            <person name="Deplazes P."/>
            <person name="Estrada K."/>
            <person name="Fernandez C."/>
            <person name="Holland P.W."/>
            <person name="Hou J."/>
            <person name="Hu S."/>
            <person name="Huckvale T."/>
            <person name="Hung S.S."/>
            <person name="Kamenetzky L."/>
            <person name="Keane J.A."/>
            <person name="Kiss F."/>
            <person name="Koziol U."/>
            <person name="Lambert O."/>
            <person name="Liu K."/>
            <person name="Luo X."/>
            <person name="Luo Y."/>
            <person name="Macchiaroli N."/>
            <person name="Nichol S."/>
            <person name="Paps J."/>
            <person name="Parkinson J."/>
            <person name="Pouchkina-Stantcheva N."/>
            <person name="Riddiford N."/>
            <person name="Rosenzvit M."/>
            <person name="Salinas G."/>
            <person name="Wasmuth J.D."/>
            <person name="Zamanian M."/>
            <person name="Zheng Y."/>
            <person name="Cai X."/>
            <person name="Soberon X."/>
            <person name="Olson P.D."/>
            <person name="Laclette J.P."/>
            <person name="Brehm K."/>
            <person name="Berriman M."/>
            <person name="Garciarrubio A."/>
            <person name="Bobes R.J."/>
            <person name="Fragoso G."/>
            <person name="Sanchez-Flores A."/>
            <person name="Estrada K."/>
            <person name="Cevallos M.A."/>
            <person name="Morett E."/>
            <person name="Gonzalez V."/>
            <person name="Portillo T."/>
            <person name="Ochoa-Leyva A."/>
            <person name="Jose M.V."/>
            <person name="Sciutto E."/>
            <person name="Landa A."/>
            <person name="Jimenez L."/>
            <person name="Valdes V."/>
            <person name="Carrero J.C."/>
            <person name="Larralde C."/>
            <person name="Morales-Montor J."/>
            <person name="Limon-Lason J."/>
            <person name="Soberon X."/>
            <person name="Laclette J.P."/>
        </authorList>
    </citation>
    <scope>NUCLEOTIDE SEQUENCE [LARGE SCALE GENOMIC DNA]</scope>
</reference>
<reference evidence="4" key="2">
    <citation type="submission" date="2020-10" db="UniProtKB">
        <authorList>
            <consortium name="WormBaseParasite"/>
        </authorList>
    </citation>
    <scope>IDENTIFICATION</scope>
</reference>
<evidence type="ECO:0000313" key="4">
    <source>
        <dbReference type="WBParaSite" id="EgrG_001143500"/>
    </source>
</evidence>
<protein>
    <submittedName>
        <fullName evidence="4">Ovule protein</fullName>
    </submittedName>
</protein>
<accession>U6FTD1</accession>
<feature type="non-terminal residue" evidence="2">
    <location>
        <position position="1"/>
    </location>
</feature>
<dbReference type="WBParaSite" id="EgrG_001143500">
    <property type="protein sequence ID" value="EgrG_001143500"/>
    <property type="gene ID" value="EgrG_001143500"/>
</dbReference>
<dbReference type="EMBL" id="CBLN010003905">
    <property type="protein sequence ID" value="CDI70186.1"/>
    <property type="molecule type" value="Genomic_DNA"/>
</dbReference>
<gene>
    <name evidence="2" type="ORF">EgrG_001143500</name>
</gene>
<feature type="region of interest" description="Disordered" evidence="1">
    <location>
        <begin position="1"/>
        <end position="20"/>
    </location>
</feature>